<dbReference type="InterPro" id="IPR000742">
    <property type="entry name" value="EGF"/>
</dbReference>
<feature type="domain" description="EGF-like" evidence="9 10">
    <location>
        <begin position="521"/>
        <end position="532"/>
    </location>
</feature>
<evidence type="ECO:0000259" key="9">
    <source>
        <dbReference type="PROSITE" id="PS00022"/>
    </source>
</evidence>
<evidence type="ECO:0000256" key="6">
    <source>
        <dbReference type="ARBA" id="ARBA00023136"/>
    </source>
</evidence>
<keyword evidence="6 8" id="KW-0472">Membrane</keyword>
<dbReference type="GO" id="GO:0005886">
    <property type="term" value="C:plasma membrane"/>
    <property type="evidence" value="ECO:0007669"/>
    <property type="project" value="UniProtKB-SubCell"/>
</dbReference>
<sequence length="825" mass="91812">MSIYIMQFQRLIVAICAVFSLAAFLSTDAWPQPSESINWELRRNLVEYKMYAAVHLGRIDIPLHTLAINISIAVERNDKSCQVKVVNLYASMSGIPVVSRDGETFPNNTYVNASAVHNMTILSNNETVVWVLEKVSPGSLMLMAVMPKPDSRIKQKGLGRSCGYYLTTRARVIHYKEEEIDQLPINVPIIVKMEDKPQQILSFWVPLDSIQYEVEIHGCDRGKGSCPVNISVWEHLTPDIHGPGQGHCVWVNGSCTLQLTAPLVHSLNYIIISASKDANHSMTVLIKTSQCMSGPRPNTTEIHYHELPSKKKKLSSSSSETNDAVQACSFAGQLGRETPARAAEGSSFFDHFVAWDEEIAPHTIISEKVSDVNFLVRRFSLRTTDTGSSLRIDVQISSDEDDDEKNNVNASFTQVDLCLSLQRIVSPKTCQTGKSLQLSTKQDIHKHHVIVPYPTGGVWYISMQSTCFHEDNNTSKDVAVPCMKPIGTNLTIHLAPCIDGGCGQYGSCNLYLGGGLLYSACDCFSGWRGYGCNDGSQAESAATEKLAVYLLTLSNLAFLPGIILAFYRRFYIEALVYIYNMFFSTFYHACDTSRIYQLCILEYNTLSFADFFASLMSFWVTLMAMAYVPAYPRAVLHVCGAVLIALGEVHNRHGLLEQMLPLVVGIAVMLLSWGFESYRRRKLFPSRSRLLKFILPGVVLAVVGLVLNLALETKENYKYVHSTWHVLEAMSICFLLPPHTSSSGRRKDDALSIQSGDISQRPLVGNSGDEDSALAQVTFQRADQMDRDGGDSQPNSSPETTSGVVQNGLRLHNRNNRRRDRNLIL</sequence>
<feature type="transmembrane region" description="Helical" evidence="8">
    <location>
        <begin position="659"/>
        <end position="678"/>
    </location>
</feature>
<dbReference type="Proteomes" id="UP000735302">
    <property type="component" value="Unassembled WGS sequence"/>
</dbReference>
<dbReference type="InterPro" id="IPR021910">
    <property type="entry name" value="NGX6/PGAP6/MYMK"/>
</dbReference>
<evidence type="ECO:0000256" key="2">
    <source>
        <dbReference type="ARBA" id="ARBA00005542"/>
    </source>
</evidence>
<keyword evidence="4 8" id="KW-0812">Transmembrane</keyword>
<keyword evidence="12" id="KW-1185">Reference proteome</keyword>
<feature type="transmembrane region" description="Helical" evidence="8">
    <location>
        <begin position="608"/>
        <end position="628"/>
    </location>
</feature>
<proteinExistence type="inferred from homology"/>
<comment type="subcellular location">
    <subcellularLocation>
        <location evidence="1">Cell membrane</location>
        <topology evidence="1">Multi-pass membrane protein</topology>
    </subcellularLocation>
</comment>
<accession>A0AAV4B196</accession>
<evidence type="ECO:0000256" key="8">
    <source>
        <dbReference type="SAM" id="Phobius"/>
    </source>
</evidence>
<evidence type="ECO:0000313" key="11">
    <source>
        <dbReference type="EMBL" id="GFO13355.1"/>
    </source>
</evidence>
<organism evidence="11 12">
    <name type="scientific">Plakobranchus ocellatus</name>
    <dbReference type="NCBI Taxonomy" id="259542"/>
    <lineage>
        <taxon>Eukaryota</taxon>
        <taxon>Metazoa</taxon>
        <taxon>Spiralia</taxon>
        <taxon>Lophotrochozoa</taxon>
        <taxon>Mollusca</taxon>
        <taxon>Gastropoda</taxon>
        <taxon>Heterobranchia</taxon>
        <taxon>Euthyneura</taxon>
        <taxon>Panpulmonata</taxon>
        <taxon>Sacoglossa</taxon>
        <taxon>Placobranchoidea</taxon>
        <taxon>Plakobranchidae</taxon>
        <taxon>Plakobranchus</taxon>
    </lineage>
</organism>
<comment type="similarity">
    <text evidence="2">Belongs to the TMEM8 family.</text>
</comment>
<protein>
    <submittedName>
        <fullName evidence="11">Transmembrane protein 8a</fullName>
    </submittedName>
</protein>
<reference evidence="11 12" key="1">
    <citation type="journal article" date="2021" name="Elife">
        <title>Chloroplast acquisition without the gene transfer in kleptoplastic sea slugs, Plakobranchus ocellatus.</title>
        <authorList>
            <person name="Maeda T."/>
            <person name="Takahashi S."/>
            <person name="Yoshida T."/>
            <person name="Shimamura S."/>
            <person name="Takaki Y."/>
            <person name="Nagai Y."/>
            <person name="Toyoda A."/>
            <person name="Suzuki Y."/>
            <person name="Arimoto A."/>
            <person name="Ishii H."/>
            <person name="Satoh N."/>
            <person name="Nishiyama T."/>
            <person name="Hasebe M."/>
            <person name="Maruyama T."/>
            <person name="Minagawa J."/>
            <person name="Obokata J."/>
            <person name="Shigenobu S."/>
        </authorList>
    </citation>
    <scope>NUCLEOTIDE SEQUENCE [LARGE SCALE GENOMIC DNA]</scope>
</reference>
<evidence type="ECO:0000256" key="5">
    <source>
        <dbReference type="ARBA" id="ARBA00022989"/>
    </source>
</evidence>
<dbReference type="AlphaFoldDB" id="A0AAV4B196"/>
<feature type="transmembrane region" description="Helical" evidence="8">
    <location>
        <begin position="690"/>
        <end position="711"/>
    </location>
</feature>
<feature type="region of interest" description="Disordered" evidence="7">
    <location>
        <begin position="779"/>
        <end position="825"/>
    </location>
</feature>
<feature type="transmembrane region" description="Helical" evidence="8">
    <location>
        <begin position="546"/>
        <end position="567"/>
    </location>
</feature>
<comment type="caution">
    <text evidence="11">The sequence shown here is derived from an EMBL/GenBank/DDBJ whole genome shotgun (WGS) entry which is preliminary data.</text>
</comment>
<evidence type="ECO:0000256" key="1">
    <source>
        <dbReference type="ARBA" id="ARBA00004651"/>
    </source>
</evidence>
<evidence type="ECO:0000256" key="4">
    <source>
        <dbReference type="ARBA" id="ARBA00022692"/>
    </source>
</evidence>
<keyword evidence="3" id="KW-1003">Cell membrane</keyword>
<gene>
    <name evidence="11" type="ORF">PoB_003986000</name>
</gene>
<feature type="compositionally biased region" description="Basic residues" evidence="7">
    <location>
        <begin position="811"/>
        <end position="825"/>
    </location>
</feature>
<evidence type="ECO:0000259" key="10">
    <source>
        <dbReference type="PROSITE" id="PS01186"/>
    </source>
</evidence>
<name>A0AAV4B196_9GAST</name>
<evidence type="ECO:0000256" key="7">
    <source>
        <dbReference type="SAM" id="MobiDB-lite"/>
    </source>
</evidence>
<dbReference type="EMBL" id="BLXT01004484">
    <property type="protein sequence ID" value="GFO13355.1"/>
    <property type="molecule type" value="Genomic_DNA"/>
</dbReference>
<dbReference type="Pfam" id="PF12036">
    <property type="entry name" value="DUF3522"/>
    <property type="match status" value="1"/>
</dbReference>
<dbReference type="PANTHER" id="PTHR14319">
    <property type="entry name" value="FIVE-SPAN TRANSMEMBRANE PROTEIN M83"/>
    <property type="match status" value="1"/>
</dbReference>
<feature type="compositionally biased region" description="Polar residues" evidence="7">
    <location>
        <begin position="792"/>
        <end position="805"/>
    </location>
</feature>
<evidence type="ECO:0000256" key="3">
    <source>
        <dbReference type="ARBA" id="ARBA00022475"/>
    </source>
</evidence>
<dbReference type="PROSITE" id="PS00022">
    <property type="entry name" value="EGF_1"/>
    <property type="match status" value="1"/>
</dbReference>
<dbReference type="PROSITE" id="PS01186">
    <property type="entry name" value="EGF_2"/>
    <property type="match status" value="1"/>
</dbReference>
<dbReference type="PANTHER" id="PTHR14319:SF3">
    <property type="entry name" value="TRANSMEMBRANE PROTEIN-LIKE PROTEIN"/>
    <property type="match status" value="1"/>
</dbReference>
<keyword evidence="5 8" id="KW-1133">Transmembrane helix</keyword>
<evidence type="ECO:0000313" key="12">
    <source>
        <dbReference type="Proteomes" id="UP000735302"/>
    </source>
</evidence>